<name>A0ABQ0M4R7_MYCCL</name>
<reference evidence="2" key="1">
    <citation type="submission" date="2014-09" db="EMBL/GenBank/DDBJ databases">
        <title>Genome sequence of the luminous mushroom Mycena chlorophos for searching fungal bioluminescence genes.</title>
        <authorList>
            <person name="Tanaka Y."/>
            <person name="Kasuga D."/>
            <person name="Oba Y."/>
            <person name="Hase S."/>
            <person name="Sato K."/>
            <person name="Oba Y."/>
            <person name="Sakakibara Y."/>
        </authorList>
    </citation>
    <scope>NUCLEOTIDE SEQUENCE</scope>
</reference>
<proteinExistence type="predicted"/>
<sequence length="250" mass="27238">MLYEFLGTYEKKAERFSRPAKILIAYLLTARLAADAACLRPQTGLSGSFSCADDEQVTAPVQGYPGYKTSRSDLQGIVVPASDSWPLPWYADVSLPEGLSALGVPNPECNQPPRRPKACRRGAIHPTPILRLQPRHLTVRLPMLLLAFLNRRIVDRRSRALSTGRPPASSPMPSAEIPPVPAVPYYSGQHSPGPPPSVSLLCNLFNLDYANSPARTFSDTWAKFLPGSRVGSWSGGSPESWAEPRSHLAP</sequence>
<evidence type="ECO:0000256" key="1">
    <source>
        <dbReference type="SAM" id="MobiDB-lite"/>
    </source>
</evidence>
<protein>
    <submittedName>
        <fullName evidence="2">Uncharacterized protein</fullName>
    </submittedName>
</protein>
<gene>
    <name evidence="2" type="ORF">MCHLO_14780</name>
</gene>
<evidence type="ECO:0000313" key="3">
    <source>
        <dbReference type="Proteomes" id="UP000815677"/>
    </source>
</evidence>
<organism evidence="2 3">
    <name type="scientific">Mycena chlorophos</name>
    <name type="common">Agaric fungus</name>
    <name type="synonym">Agaricus chlorophos</name>
    <dbReference type="NCBI Taxonomy" id="658473"/>
    <lineage>
        <taxon>Eukaryota</taxon>
        <taxon>Fungi</taxon>
        <taxon>Dikarya</taxon>
        <taxon>Basidiomycota</taxon>
        <taxon>Agaricomycotina</taxon>
        <taxon>Agaricomycetes</taxon>
        <taxon>Agaricomycetidae</taxon>
        <taxon>Agaricales</taxon>
        <taxon>Marasmiineae</taxon>
        <taxon>Mycenaceae</taxon>
        <taxon>Mycena</taxon>
    </lineage>
</organism>
<evidence type="ECO:0000313" key="2">
    <source>
        <dbReference type="EMBL" id="GAT58338.1"/>
    </source>
</evidence>
<dbReference type="EMBL" id="DF849638">
    <property type="protein sequence ID" value="GAT58338.1"/>
    <property type="molecule type" value="Genomic_DNA"/>
</dbReference>
<accession>A0ABQ0M4R7</accession>
<dbReference type="Proteomes" id="UP000815677">
    <property type="component" value="Unassembled WGS sequence"/>
</dbReference>
<feature type="region of interest" description="Disordered" evidence="1">
    <location>
        <begin position="230"/>
        <end position="250"/>
    </location>
</feature>
<keyword evidence="3" id="KW-1185">Reference proteome</keyword>